<evidence type="ECO:0000313" key="1">
    <source>
        <dbReference type="EMBL" id="MBX48451.1"/>
    </source>
</evidence>
<reference evidence="1" key="1">
    <citation type="submission" date="2018-02" db="EMBL/GenBank/DDBJ databases">
        <title>Rhizophora mucronata_Transcriptome.</title>
        <authorList>
            <person name="Meera S.P."/>
            <person name="Sreeshan A."/>
            <person name="Augustine A."/>
        </authorList>
    </citation>
    <scope>NUCLEOTIDE SEQUENCE</scope>
    <source>
        <tissue evidence="1">Leaf</tissue>
    </source>
</reference>
<accession>A0A2P2P1I3</accession>
<sequence>MKSCFQQSIGKHAEPGAQKLSTGIIGWDLSTFFTLPALD</sequence>
<organism evidence="1">
    <name type="scientific">Rhizophora mucronata</name>
    <name type="common">Asiatic mangrove</name>
    <dbReference type="NCBI Taxonomy" id="61149"/>
    <lineage>
        <taxon>Eukaryota</taxon>
        <taxon>Viridiplantae</taxon>
        <taxon>Streptophyta</taxon>
        <taxon>Embryophyta</taxon>
        <taxon>Tracheophyta</taxon>
        <taxon>Spermatophyta</taxon>
        <taxon>Magnoliopsida</taxon>
        <taxon>eudicotyledons</taxon>
        <taxon>Gunneridae</taxon>
        <taxon>Pentapetalae</taxon>
        <taxon>rosids</taxon>
        <taxon>fabids</taxon>
        <taxon>Malpighiales</taxon>
        <taxon>Rhizophoraceae</taxon>
        <taxon>Rhizophora</taxon>
    </lineage>
</organism>
<name>A0A2P2P1I3_RHIMU</name>
<proteinExistence type="predicted"/>
<dbReference type="AlphaFoldDB" id="A0A2P2P1I3"/>
<protein>
    <submittedName>
        <fullName evidence="1">Uncharacterized protein</fullName>
    </submittedName>
</protein>
<dbReference type="EMBL" id="GGEC01067967">
    <property type="protein sequence ID" value="MBX48451.1"/>
    <property type="molecule type" value="Transcribed_RNA"/>
</dbReference>